<dbReference type="Proteomes" id="UP000230233">
    <property type="component" value="Chromosome V"/>
</dbReference>
<evidence type="ECO:0000313" key="2">
    <source>
        <dbReference type="EMBL" id="PIC26493.1"/>
    </source>
</evidence>
<dbReference type="PANTHER" id="PTHR23013">
    <property type="entry name" value="SERPENTINE RECEPTOR"/>
    <property type="match status" value="1"/>
</dbReference>
<dbReference type="EMBL" id="PDUG01000005">
    <property type="protein sequence ID" value="PIC26493.1"/>
    <property type="molecule type" value="Genomic_DNA"/>
</dbReference>
<dbReference type="Pfam" id="PF10328">
    <property type="entry name" value="7TM_GPCR_Srx"/>
    <property type="match status" value="1"/>
</dbReference>
<evidence type="ECO:0000313" key="3">
    <source>
        <dbReference type="Proteomes" id="UP000230233"/>
    </source>
</evidence>
<dbReference type="OrthoDB" id="5845782at2759"/>
<evidence type="ECO:0000259" key="1">
    <source>
        <dbReference type="Pfam" id="PF10328"/>
    </source>
</evidence>
<comment type="caution">
    <text evidence="2">The sequence shown here is derived from an EMBL/GenBank/DDBJ whole genome shotgun (WGS) entry which is preliminary data.</text>
</comment>
<dbReference type="PANTHER" id="PTHR23013:SF27">
    <property type="entry name" value="G-PROTEIN COUPLED RECEPTORS FAMILY 1 PROFILE DOMAIN-CONTAINING PROTEIN"/>
    <property type="match status" value="1"/>
</dbReference>
<dbReference type="AlphaFoldDB" id="A0A2G5TGZ5"/>
<name>A0A2G5TGZ5_9PELO</name>
<proteinExistence type="predicted"/>
<accession>A0A2G5TGZ5</accession>
<organism evidence="2 3">
    <name type="scientific">Caenorhabditis nigoni</name>
    <dbReference type="NCBI Taxonomy" id="1611254"/>
    <lineage>
        <taxon>Eukaryota</taxon>
        <taxon>Metazoa</taxon>
        <taxon>Ecdysozoa</taxon>
        <taxon>Nematoda</taxon>
        <taxon>Chromadorea</taxon>
        <taxon>Rhabditida</taxon>
        <taxon>Rhabditina</taxon>
        <taxon>Rhabditomorpha</taxon>
        <taxon>Rhabditoidea</taxon>
        <taxon>Rhabditidae</taxon>
        <taxon>Peloderinae</taxon>
        <taxon>Caenorhabditis</taxon>
    </lineage>
</organism>
<feature type="domain" description="7TM GPCR serpentine receptor class x (Srx)" evidence="1">
    <location>
        <begin position="2"/>
        <end position="56"/>
    </location>
</feature>
<protein>
    <recommendedName>
        <fullName evidence="1">7TM GPCR serpentine receptor class x (Srx) domain-containing protein</fullName>
    </recommendedName>
</protein>
<gene>
    <name evidence="2" type="primary">Cnig_chr_V.g19052</name>
    <name evidence="2" type="ORF">B9Z55_019052</name>
</gene>
<dbReference type="InterPro" id="IPR019430">
    <property type="entry name" value="7TM_GPCR_serpentine_rcpt_Srx"/>
</dbReference>
<keyword evidence="3" id="KW-1185">Reference proteome</keyword>
<sequence length="89" mass="10169">MLFLQTVLQDSLYIIDLSFTFKLSALSSHRMWSSISGTLVWESLHMLDGFIMLVFNDRFSFICAREDSVESTASIAPRRVPIHRLGSVE</sequence>
<reference evidence="3" key="1">
    <citation type="submission" date="2017-10" db="EMBL/GenBank/DDBJ databases">
        <title>Rapid genome shrinkage in a self-fertile nematode reveals novel sperm competition proteins.</title>
        <authorList>
            <person name="Yin D."/>
            <person name="Schwarz E.M."/>
            <person name="Thomas C.G."/>
            <person name="Felde R.L."/>
            <person name="Korf I.F."/>
            <person name="Cutter A.D."/>
            <person name="Schartner C.M."/>
            <person name="Ralston E.J."/>
            <person name="Meyer B.J."/>
            <person name="Haag E.S."/>
        </authorList>
    </citation>
    <scope>NUCLEOTIDE SEQUENCE [LARGE SCALE GENOMIC DNA]</scope>
    <source>
        <strain evidence="3">JU1422</strain>
    </source>
</reference>